<evidence type="ECO:0000256" key="6">
    <source>
        <dbReference type="ARBA" id="ARBA00024937"/>
    </source>
</evidence>
<dbReference type="GO" id="GO:0003700">
    <property type="term" value="F:DNA-binding transcription factor activity"/>
    <property type="evidence" value="ECO:0007669"/>
    <property type="project" value="InterPro"/>
</dbReference>
<name>A0A498C4G7_9MICO</name>
<dbReference type="GO" id="GO:0003677">
    <property type="term" value="F:DNA binding"/>
    <property type="evidence" value="ECO:0007669"/>
    <property type="project" value="UniProtKB-KW"/>
</dbReference>
<evidence type="ECO:0000256" key="3">
    <source>
        <dbReference type="ARBA" id="ARBA00023015"/>
    </source>
</evidence>
<accession>A0A498C4G7</accession>
<dbReference type="Pfam" id="PF08220">
    <property type="entry name" value="HTH_DeoR"/>
    <property type="match status" value="1"/>
</dbReference>
<feature type="domain" description="HTH deoR-type" evidence="7">
    <location>
        <begin position="3"/>
        <end position="58"/>
    </location>
</feature>
<keyword evidence="4" id="KW-0238">DNA-binding</keyword>
<evidence type="ECO:0000313" key="9">
    <source>
        <dbReference type="Proteomes" id="UP000273158"/>
    </source>
</evidence>
<evidence type="ECO:0000256" key="4">
    <source>
        <dbReference type="ARBA" id="ARBA00023125"/>
    </source>
</evidence>
<dbReference type="InterPro" id="IPR018356">
    <property type="entry name" value="Tscrpt_reg_HTH_DeoR_CS"/>
</dbReference>
<evidence type="ECO:0000256" key="2">
    <source>
        <dbReference type="ARBA" id="ARBA00022491"/>
    </source>
</evidence>
<dbReference type="PROSITE" id="PS00894">
    <property type="entry name" value="HTH_DEOR_1"/>
    <property type="match status" value="1"/>
</dbReference>
<reference evidence="8 9" key="1">
    <citation type="journal article" date="2015" name="Stand. Genomic Sci.">
        <title>Genomic Encyclopedia of Bacterial and Archaeal Type Strains, Phase III: the genomes of soil and plant-associated and newly described type strains.</title>
        <authorList>
            <person name="Whitman W.B."/>
            <person name="Woyke T."/>
            <person name="Klenk H.P."/>
            <person name="Zhou Y."/>
            <person name="Lilburn T.G."/>
            <person name="Beck B.J."/>
            <person name="De Vos P."/>
            <person name="Vandamme P."/>
            <person name="Eisen J.A."/>
            <person name="Garrity G."/>
            <person name="Hugenholtz P."/>
            <person name="Kyrpides N.C."/>
        </authorList>
    </citation>
    <scope>NUCLEOTIDE SEQUENCE [LARGE SCALE GENOMIC DNA]</scope>
    <source>
        <strain evidence="8 9">S2T63</strain>
    </source>
</reference>
<dbReference type="SMART" id="SM01134">
    <property type="entry name" value="DeoRC"/>
    <property type="match status" value="1"/>
</dbReference>
<dbReference type="PROSITE" id="PS51000">
    <property type="entry name" value="HTH_DEOR_2"/>
    <property type="match status" value="1"/>
</dbReference>
<keyword evidence="5" id="KW-0804">Transcription</keyword>
<dbReference type="OrthoDB" id="7688673at2"/>
<sequence>MYATERHEHIAQLIAAEGRVSVVDLARRFDVTTETVRRDLDQLGRTGVVRRVHGGAVSRTRVSTAESSFAERALVRGEAKEAIARAALALMPDDLGGSVYLDAGTTTAALAAHLAAAAQAAAPLEVVTHSMTVAHLLAGVAGLQVTAVGGRVRGLTAAAVGAGAVAAVSRLRPDVAFVGTNGLSASLGLSTPDPDEAAVKEAIVRGARRVVVLADSEKFEAELLVSFAPLDEIDVVVTDAAPTGPLAEALAAAGVEVVVA</sequence>
<dbReference type="Gene3D" id="1.10.10.10">
    <property type="entry name" value="Winged helix-like DNA-binding domain superfamily/Winged helix DNA-binding domain"/>
    <property type="match status" value="1"/>
</dbReference>
<comment type="function">
    <text evidence="6">Repressor of the lactose catabolism operon. Galactose-6-phosphate is the inducer.</text>
</comment>
<dbReference type="InterPro" id="IPR001034">
    <property type="entry name" value="DeoR_HTH"/>
</dbReference>
<dbReference type="PRINTS" id="PR00037">
    <property type="entry name" value="HTHLACR"/>
</dbReference>
<gene>
    <name evidence="8" type="ORF">C7474_1532</name>
</gene>
<protein>
    <recommendedName>
        <fullName evidence="1">Lactose phosphotransferase system repressor</fullName>
    </recommendedName>
</protein>
<evidence type="ECO:0000259" key="7">
    <source>
        <dbReference type="PROSITE" id="PS51000"/>
    </source>
</evidence>
<dbReference type="EMBL" id="RCDB01000002">
    <property type="protein sequence ID" value="RLK49386.1"/>
    <property type="molecule type" value="Genomic_DNA"/>
</dbReference>
<dbReference type="PANTHER" id="PTHR30363">
    <property type="entry name" value="HTH-TYPE TRANSCRIPTIONAL REGULATOR SRLR-RELATED"/>
    <property type="match status" value="1"/>
</dbReference>
<proteinExistence type="predicted"/>
<keyword evidence="2" id="KW-0678">Repressor</keyword>
<dbReference type="Pfam" id="PF00455">
    <property type="entry name" value="DeoRC"/>
    <property type="match status" value="1"/>
</dbReference>
<evidence type="ECO:0000256" key="5">
    <source>
        <dbReference type="ARBA" id="ARBA00023163"/>
    </source>
</evidence>
<dbReference type="InterPro" id="IPR050313">
    <property type="entry name" value="Carb_Metab_HTH_regulators"/>
</dbReference>
<dbReference type="RefSeq" id="WP_121058559.1">
    <property type="nucleotide sequence ID" value="NZ_RCDB01000002.1"/>
</dbReference>
<dbReference type="InterPro" id="IPR036390">
    <property type="entry name" value="WH_DNA-bd_sf"/>
</dbReference>
<dbReference type="PANTHER" id="PTHR30363:SF4">
    <property type="entry name" value="GLYCEROL-3-PHOSPHATE REGULON REPRESSOR"/>
    <property type="match status" value="1"/>
</dbReference>
<dbReference type="SUPFAM" id="SSF46785">
    <property type="entry name" value="Winged helix' DNA-binding domain"/>
    <property type="match status" value="1"/>
</dbReference>
<evidence type="ECO:0000313" key="8">
    <source>
        <dbReference type="EMBL" id="RLK49386.1"/>
    </source>
</evidence>
<dbReference type="InterPro" id="IPR036388">
    <property type="entry name" value="WH-like_DNA-bd_sf"/>
</dbReference>
<dbReference type="AlphaFoldDB" id="A0A498C4G7"/>
<dbReference type="InterPro" id="IPR014036">
    <property type="entry name" value="DeoR-like_C"/>
</dbReference>
<dbReference type="SUPFAM" id="SSF100950">
    <property type="entry name" value="NagB/RpiA/CoA transferase-like"/>
    <property type="match status" value="1"/>
</dbReference>
<keyword evidence="3" id="KW-0805">Transcription regulation</keyword>
<dbReference type="SMART" id="SM00420">
    <property type="entry name" value="HTH_DEOR"/>
    <property type="match status" value="1"/>
</dbReference>
<evidence type="ECO:0000256" key="1">
    <source>
        <dbReference type="ARBA" id="ARBA00021390"/>
    </source>
</evidence>
<keyword evidence="9" id="KW-1185">Reference proteome</keyword>
<dbReference type="InterPro" id="IPR037171">
    <property type="entry name" value="NagB/RpiA_transferase-like"/>
</dbReference>
<dbReference type="Gene3D" id="3.40.50.1360">
    <property type="match status" value="1"/>
</dbReference>
<dbReference type="Proteomes" id="UP000273158">
    <property type="component" value="Unassembled WGS sequence"/>
</dbReference>
<comment type="caution">
    <text evidence="8">The sequence shown here is derived from an EMBL/GenBank/DDBJ whole genome shotgun (WGS) entry which is preliminary data.</text>
</comment>
<organism evidence="8 9">
    <name type="scientific">Microbacterium telephonicum</name>
    <dbReference type="NCBI Taxonomy" id="1714841"/>
    <lineage>
        <taxon>Bacteria</taxon>
        <taxon>Bacillati</taxon>
        <taxon>Actinomycetota</taxon>
        <taxon>Actinomycetes</taxon>
        <taxon>Micrococcales</taxon>
        <taxon>Microbacteriaceae</taxon>
        <taxon>Microbacterium</taxon>
    </lineage>
</organism>